<dbReference type="InterPro" id="IPR001650">
    <property type="entry name" value="Helicase_C-like"/>
</dbReference>
<dbReference type="Pfam" id="PF00271">
    <property type="entry name" value="Helicase_C"/>
    <property type="match status" value="1"/>
</dbReference>
<keyword evidence="3" id="KW-0547">Nucleotide-binding</keyword>
<feature type="region of interest" description="Disordered" evidence="1">
    <location>
        <begin position="1"/>
        <end position="26"/>
    </location>
</feature>
<evidence type="ECO:0000313" key="4">
    <source>
        <dbReference type="Proteomes" id="UP001432161"/>
    </source>
</evidence>
<accession>A0ABZ1V0H5</accession>
<dbReference type="GO" id="GO:0004386">
    <property type="term" value="F:helicase activity"/>
    <property type="evidence" value="ECO:0007669"/>
    <property type="project" value="UniProtKB-KW"/>
</dbReference>
<dbReference type="NCBIfam" id="NF038325">
    <property type="entry name" value="DISARM_DrmAS"/>
    <property type="match status" value="1"/>
</dbReference>
<dbReference type="Gene3D" id="3.40.50.300">
    <property type="entry name" value="P-loop containing nucleotide triphosphate hydrolases"/>
    <property type="match status" value="1"/>
</dbReference>
<keyword evidence="3" id="KW-0067">ATP-binding</keyword>
<keyword evidence="3" id="KW-0347">Helicase</keyword>
<evidence type="ECO:0000256" key="1">
    <source>
        <dbReference type="SAM" id="MobiDB-lite"/>
    </source>
</evidence>
<name>A0ABZ1V0H5_9ACTN</name>
<organism evidence="3 4">
    <name type="scientific">Streptomyces griseoaurantiacus</name>
    <dbReference type="NCBI Taxonomy" id="68213"/>
    <lineage>
        <taxon>Bacteria</taxon>
        <taxon>Bacillati</taxon>
        <taxon>Actinomycetota</taxon>
        <taxon>Actinomycetes</taxon>
        <taxon>Kitasatosporales</taxon>
        <taxon>Streptomycetaceae</taxon>
        <taxon>Streptomyces</taxon>
        <taxon>Streptomyces aurantiacus group</taxon>
    </lineage>
</organism>
<feature type="compositionally biased region" description="Basic and acidic residues" evidence="1">
    <location>
        <begin position="70"/>
        <end position="94"/>
    </location>
</feature>
<proteinExistence type="predicted"/>
<feature type="region of interest" description="Disordered" evidence="1">
    <location>
        <begin position="1168"/>
        <end position="1208"/>
    </location>
</feature>
<dbReference type="PROSITE" id="PS51194">
    <property type="entry name" value="HELICASE_CTER"/>
    <property type="match status" value="1"/>
</dbReference>
<sequence length="1208" mass="132870">MTQESIAASGPGPDTAGAVLSAPSPQELRDRLAELVVRDLLGPEGDEPEELTGNPMDHYIIGRLAPGGVRDPDSGDLRPAGKEIAPDTLDDHGMTPEQEPEAGDPEPSAPNVPSLHPSTLGLTVRVADGVEELTVDCAWARYERGESKIEGNPRRVYHRVPCSGRVAVKLVEGPLTAQPVHTKDFPHIVVRGRARRHEGSWLVSLFLVNGQEDRPGSAHWMFQASMTVTVADGPAPFLPRRSVEPAGGDRDERRTLAMTYRFHPEFAVGHGTGVHAVPDPADPRRAVRVSTTATPTYEVPHTDVPVPRGDARDEDLPELTELVLDMHELGTLAPGPLRAALLPLVAGYRSWIERQRASVDDPASGLDGYRSEATENMRRAAEAADRIQAGIDLLRDDPEARDAFRFANRAMRHQRIHTIAAGERRRSPTLSLAEAVNEADVPKNRSWRPFQLAFLLLNLPALADPAHPERADDRSALADLLWFPTGGGKTEAYLGLTAFTLAIRRRTPHLGGLDAEHGVAVIMRYTLRLLTIQQFQRAAALICACEVIRREAPDRWGRNPFRIGLWVGGRVTPNTTDQAADWAKERKKDKGFGGFGRTGSPHQLTSCPWCGAKMEAGRDIGVDPVLRRTFITCPDAFECPFGTSAFGLPAEELGLPVLVVDEEIYRYPPSLVIATVDKFAQLPWKGDTQALFGQVTRRCTRHGYVTPSAVDTDWEASSHTASGNHEPATTVDAVRVRPPDLIVQDELHLISGPLGSLTGLYETAVDRLSTWEPEQGVSVRPKVIASTATVRRADRQIHDLFARRTAVFPPSGLSADDTFFARRRRTDETPGRRYVGICAQGVRTKSVAIRVFVAQLAAAQHLYETYGPSELTDPYMTLVGYFNSLRDLGGMRRLVEDDVSARLLRADRRGLAVRRIGEPAELTSRMASEAIPDILEKLDIDFGKRPKGSPRPIDVLLATNMIAVGVDVSRLGVMVVNNQPKSTAEYIQATSRVGRRAPGLVFTVLNWARPRDLSHYETFESFHATLYQHVEALSVTPFADRAVDRGLTGVLAALVRNLKPDYNANRGAQYVDRRGEVVSHAVRSLELRARDVTADRHVVDEVRIRLDARLDYWEQKRKAPGAVLGYRATRRQGDVAPLLLEPDSGPWRPMTCPTSLREVEPPIRLIFSEVTGDDTSEEPPYLPRPQGDDTLPAGSNASGDDQDPWENA</sequence>
<feature type="region of interest" description="Disordered" evidence="1">
    <location>
        <begin position="39"/>
        <end position="117"/>
    </location>
</feature>
<evidence type="ECO:0000313" key="3">
    <source>
        <dbReference type="EMBL" id="WUR38102.1"/>
    </source>
</evidence>
<reference evidence="3" key="1">
    <citation type="submission" date="2022-10" db="EMBL/GenBank/DDBJ databases">
        <title>The complete genomes of actinobacterial strains from the NBC collection.</title>
        <authorList>
            <person name="Joergensen T.S."/>
            <person name="Alvarez Arevalo M."/>
            <person name="Sterndorff E.B."/>
            <person name="Faurdal D."/>
            <person name="Vuksanovic O."/>
            <person name="Mourched A.-S."/>
            <person name="Charusanti P."/>
            <person name="Shaw S."/>
            <person name="Blin K."/>
            <person name="Weber T."/>
        </authorList>
    </citation>
    <scope>NUCLEOTIDE SEQUENCE</scope>
    <source>
        <strain evidence="3">NBC_00489</strain>
    </source>
</reference>
<feature type="domain" description="Helicase C-terminal" evidence="2">
    <location>
        <begin position="858"/>
        <end position="1034"/>
    </location>
</feature>
<gene>
    <name evidence="3" type="primary">drmA</name>
    <name evidence="3" type="ORF">OHN36_13295</name>
</gene>
<keyword evidence="3" id="KW-0378">Hydrolase</keyword>
<dbReference type="SUPFAM" id="SSF52540">
    <property type="entry name" value="P-loop containing nucleoside triphosphate hydrolases"/>
    <property type="match status" value="2"/>
</dbReference>
<keyword evidence="4" id="KW-1185">Reference proteome</keyword>
<evidence type="ECO:0000259" key="2">
    <source>
        <dbReference type="PROSITE" id="PS51194"/>
    </source>
</evidence>
<dbReference type="EMBL" id="CP108330">
    <property type="protein sequence ID" value="WUR38102.1"/>
    <property type="molecule type" value="Genomic_DNA"/>
</dbReference>
<protein>
    <submittedName>
        <fullName evidence="3">DISARM system helicase DrmA</fullName>
    </submittedName>
</protein>
<dbReference type="CDD" id="cd18785">
    <property type="entry name" value="SF2_C"/>
    <property type="match status" value="1"/>
</dbReference>
<dbReference type="SMART" id="SM00490">
    <property type="entry name" value="HELICc"/>
    <property type="match status" value="1"/>
</dbReference>
<dbReference type="InterPro" id="IPR027417">
    <property type="entry name" value="P-loop_NTPase"/>
</dbReference>
<dbReference type="Proteomes" id="UP001432161">
    <property type="component" value="Chromosome"/>
</dbReference>